<dbReference type="InterPro" id="IPR008210">
    <property type="entry name" value="PEP_carboxykinase_N"/>
</dbReference>
<protein>
    <recommendedName>
        <fullName evidence="3">Phosphoenolpyruvate carboxykinase (ATP)</fullName>
    </recommendedName>
</protein>
<proteinExistence type="predicted"/>
<reference evidence="1 2" key="1">
    <citation type="submission" date="2024-02" db="EMBL/GenBank/DDBJ databases">
        <authorList>
            <person name="Vignale AGUSTIN F."/>
            <person name="Sosa J E."/>
            <person name="Modenutti C."/>
        </authorList>
    </citation>
    <scope>NUCLEOTIDE SEQUENCE [LARGE SCALE GENOMIC DNA]</scope>
</reference>
<organism evidence="1 2">
    <name type="scientific">Ilex paraguariensis</name>
    <name type="common">yerba mate</name>
    <dbReference type="NCBI Taxonomy" id="185542"/>
    <lineage>
        <taxon>Eukaryota</taxon>
        <taxon>Viridiplantae</taxon>
        <taxon>Streptophyta</taxon>
        <taxon>Embryophyta</taxon>
        <taxon>Tracheophyta</taxon>
        <taxon>Spermatophyta</taxon>
        <taxon>Magnoliopsida</taxon>
        <taxon>eudicotyledons</taxon>
        <taxon>Gunneridae</taxon>
        <taxon>Pentapetalae</taxon>
        <taxon>asterids</taxon>
        <taxon>campanulids</taxon>
        <taxon>Aquifoliales</taxon>
        <taxon>Aquifoliaceae</taxon>
        <taxon>Ilex</taxon>
    </lineage>
</organism>
<dbReference type="PANTHER" id="PTHR30031">
    <property type="entry name" value="PHOSPHOENOLPYRUVATE CARBOXYKINASE ATP"/>
    <property type="match status" value="1"/>
</dbReference>
<evidence type="ECO:0000313" key="1">
    <source>
        <dbReference type="EMBL" id="CAK9166021.1"/>
    </source>
</evidence>
<dbReference type="PANTHER" id="PTHR30031:SF2">
    <property type="entry name" value="PHOSPHOENOLPYRUVATE CARBOXYKINASE (ATP)"/>
    <property type="match status" value="1"/>
</dbReference>
<evidence type="ECO:0008006" key="3">
    <source>
        <dbReference type="Google" id="ProtNLM"/>
    </source>
</evidence>
<gene>
    <name evidence="1" type="ORF">ILEXP_LOCUS35229</name>
</gene>
<dbReference type="AlphaFoldDB" id="A0ABC8TDM2"/>
<name>A0ABC8TDM2_9AQUA</name>
<dbReference type="SUPFAM" id="SSF68923">
    <property type="entry name" value="PEP carboxykinase N-terminal domain"/>
    <property type="match status" value="1"/>
</dbReference>
<dbReference type="EMBL" id="CAUOFW020004514">
    <property type="protein sequence ID" value="CAK9166021.1"/>
    <property type="molecule type" value="Genomic_DNA"/>
</dbReference>
<dbReference type="Proteomes" id="UP001642360">
    <property type="component" value="Unassembled WGS sequence"/>
</dbReference>
<comment type="caution">
    <text evidence="1">The sequence shown here is derived from an EMBL/GenBank/DDBJ whole genome shotgun (WGS) entry which is preliminary data.</text>
</comment>
<keyword evidence="2" id="KW-1185">Reference proteome</keyword>
<sequence>MRNLLILKQFINGSFSSSHRGVSATAVSVSNSSVPFPLSSRRHAVYAPLIEEEAESVVFPREGPGISHGLNWSLAGKGVIVKDKAFQNLKRSELHQKGATVAEGMFSKELQKFRKHGSVNFRNRSRFTYRPFRRYLFIMGAIGSSPKCNFKVRVISDTPAVLSFSDVLWGTPTRGVSHDSCPLTIYVASSLSTSAADALGLGSQAKALSALSGPIISSRGGLLLSARLLVSGDSVILLLASEDAIQSCSGLFVSADAGAILSSEGAPALGKLGQYGSWLVSSGAIPAVSKLSPGSSVQGKDLINLVQSTLKENIPKFQPKGGYLQGRYKTFLSSKFQELPEEFSF</sequence>
<accession>A0ABC8TDM2</accession>
<dbReference type="InterPro" id="IPR001272">
    <property type="entry name" value="PEP_carboxykinase_ATP"/>
</dbReference>
<evidence type="ECO:0000313" key="2">
    <source>
        <dbReference type="Proteomes" id="UP001642360"/>
    </source>
</evidence>